<accession>A0AAU9CI45</accession>
<dbReference type="EMBL" id="AP025314">
    <property type="protein sequence ID" value="BDD08536.1"/>
    <property type="molecule type" value="Genomic_DNA"/>
</dbReference>
<organism evidence="1 2">
    <name type="scientific">Fulvitalea axinellae</name>
    <dbReference type="NCBI Taxonomy" id="1182444"/>
    <lineage>
        <taxon>Bacteria</taxon>
        <taxon>Pseudomonadati</taxon>
        <taxon>Bacteroidota</taxon>
        <taxon>Cytophagia</taxon>
        <taxon>Cytophagales</taxon>
        <taxon>Persicobacteraceae</taxon>
        <taxon>Fulvitalea</taxon>
    </lineage>
</organism>
<dbReference type="Proteomes" id="UP001348817">
    <property type="component" value="Chromosome"/>
</dbReference>
<evidence type="ECO:0000313" key="2">
    <source>
        <dbReference type="Proteomes" id="UP001348817"/>
    </source>
</evidence>
<evidence type="ECO:0000313" key="1">
    <source>
        <dbReference type="EMBL" id="BDD08536.1"/>
    </source>
</evidence>
<protein>
    <submittedName>
        <fullName evidence="1">Uncharacterized protein</fullName>
    </submittedName>
</protein>
<gene>
    <name evidence="1" type="ORF">FUAX_09680</name>
</gene>
<dbReference type="KEGG" id="fax:FUAX_09680"/>
<dbReference type="AlphaFoldDB" id="A0AAU9CI45"/>
<keyword evidence="2" id="KW-1185">Reference proteome</keyword>
<proteinExistence type="predicted"/>
<name>A0AAU9CI45_9BACT</name>
<reference evidence="1 2" key="1">
    <citation type="submission" date="2021-12" db="EMBL/GenBank/DDBJ databases">
        <title>Genome sequencing of bacteria with rrn-lacking chromosome and rrn-plasmid.</title>
        <authorList>
            <person name="Anda M."/>
            <person name="Iwasaki W."/>
        </authorList>
    </citation>
    <scope>NUCLEOTIDE SEQUENCE [LARGE SCALE GENOMIC DNA]</scope>
    <source>
        <strain evidence="1 2">DSM 100852</strain>
    </source>
</reference>
<sequence length="39" mass="4744">MHMTLVMFDFIESHLDEIKLILYFLDINFLLFLRKGNVL</sequence>